<dbReference type="InterPro" id="IPR045584">
    <property type="entry name" value="Pilin-like"/>
</dbReference>
<protein>
    <recommendedName>
        <fullName evidence="8">Prepilin-type N-terminal cleavage/methylation domain-containing protein</fullName>
    </recommendedName>
</protein>
<dbReference type="InterPro" id="IPR000983">
    <property type="entry name" value="Bac_GSPG_pilin"/>
</dbReference>
<dbReference type="PANTHER" id="PTHR30093:SF44">
    <property type="entry name" value="TYPE II SECRETION SYSTEM CORE PROTEIN G"/>
    <property type="match status" value="1"/>
</dbReference>
<evidence type="ECO:0000313" key="7">
    <source>
        <dbReference type="EMBL" id="HFZ09430.1"/>
    </source>
</evidence>
<dbReference type="GO" id="GO:0016020">
    <property type="term" value="C:membrane"/>
    <property type="evidence" value="ECO:0007669"/>
    <property type="project" value="UniProtKB-SubCell"/>
</dbReference>
<dbReference type="GO" id="GO:0015627">
    <property type="term" value="C:type II protein secretion system complex"/>
    <property type="evidence" value="ECO:0007669"/>
    <property type="project" value="InterPro"/>
</dbReference>
<dbReference type="GO" id="GO:0015628">
    <property type="term" value="P:protein secretion by the type II secretion system"/>
    <property type="evidence" value="ECO:0007669"/>
    <property type="project" value="InterPro"/>
</dbReference>
<proteinExistence type="predicted"/>
<keyword evidence="4 6" id="KW-1133">Transmembrane helix</keyword>
<keyword evidence="5 6" id="KW-0472">Membrane</keyword>
<organism evidence="7">
    <name type="scientific">candidate division CPR3 bacterium</name>
    <dbReference type="NCBI Taxonomy" id="2268181"/>
    <lineage>
        <taxon>Bacteria</taxon>
        <taxon>Bacteria division CPR3</taxon>
    </lineage>
</organism>
<evidence type="ECO:0000256" key="5">
    <source>
        <dbReference type="ARBA" id="ARBA00023136"/>
    </source>
</evidence>
<dbReference type="EMBL" id="DTGG01000149">
    <property type="protein sequence ID" value="HFZ09430.1"/>
    <property type="molecule type" value="Genomic_DNA"/>
</dbReference>
<evidence type="ECO:0000256" key="3">
    <source>
        <dbReference type="ARBA" id="ARBA00022692"/>
    </source>
</evidence>
<dbReference type="SUPFAM" id="SSF54523">
    <property type="entry name" value="Pili subunits"/>
    <property type="match status" value="1"/>
</dbReference>
<name>A0A7V3JAS0_UNCC3</name>
<dbReference type="Gene3D" id="3.30.700.10">
    <property type="entry name" value="Glycoprotein, Type 4 Pilin"/>
    <property type="match status" value="1"/>
</dbReference>
<dbReference type="PRINTS" id="PR00813">
    <property type="entry name" value="BCTERIALGSPG"/>
</dbReference>
<keyword evidence="3 6" id="KW-0812">Transmembrane</keyword>
<sequence>MLKSRLSGKSFTIVELLVVISIISLLAGLITASVSKARAKGRDAKRKADISSIQTALEMYYEQNGKYPPLSNPPSAYGNTVDALAQQLVPSFLPTMPHDPNVKRGNNNCGVDYYYFINASNQYVLLSNLESTNDPDYITCQIPSDMTCSGDTYHYRVTNGLPLGPSVPNTQNTNYCWWGQ</sequence>
<feature type="transmembrane region" description="Helical" evidence="6">
    <location>
        <begin position="12"/>
        <end position="32"/>
    </location>
</feature>
<reference evidence="7" key="1">
    <citation type="journal article" date="2020" name="mSystems">
        <title>Genome- and Community-Level Interaction Insights into Carbon Utilization and Element Cycling Functions of Hydrothermarchaeota in Hydrothermal Sediment.</title>
        <authorList>
            <person name="Zhou Z."/>
            <person name="Liu Y."/>
            <person name="Xu W."/>
            <person name="Pan J."/>
            <person name="Luo Z.H."/>
            <person name="Li M."/>
        </authorList>
    </citation>
    <scope>NUCLEOTIDE SEQUENCE [LARGE SCALE GENOMIC DNA]</scope>
    <source>
        <strain evidence="7">SpSt-757</strain>
    </source>
</reference>
<keyword evidence="2" id="KW-0488">Methylation</keyword>
<comment type="caution">
    <text evidence="7">The sequence shown here is derived from an EMBL/GenBank/DDBJ whole genome shotgun (WGS) entry which is preliminary data.</text>
</comment>
<comment type="subcellular location">
    <subcellularLocation>
        <location evidence="1">Membrane</location>
        <topology evidence="1">Single-pass membrane protein</topology>
    </subcellularLocation>
</comment>
<evidence type="ECO:0000256" key="2">
    <source>
        <dbReference type="ARBA" id="ARBA00022481"/>
    </source>
</evidence>
<evidence type="ECO:0000256" key="4">
    <source>
        <dbReference type="ARBA" id="ARBA00022989"/>
    </source>
</evidence>
<dbReference type="AlphaFoldDB" id="A0A7V3JAS0"/>
<evidence type="ECO:0000256" key="6">
    <source>
        <dbReference type="SAM" id="Phobius"/>
    </source>
</evidence>
<gene>
    <name evidence="7" type="ORF">ENV41_04805</name>
</gene>
<dbReference type="PANTHER" id="PTHR30093">
    <property type="entry name" value="GENERAL SECRETION PATHWAY PROTEIN G"/>
    <property type="match status" value="1"/>
</dbReference>
<accession>A0A7V3JAS0</accession>
<evidence type="ECO:0008006" key="8">
    <source>
        <dbReference type="Google" id="ProtNLM"/>
    </source>
</evidence>
<evidence type="ECO:0000256" key="1">
    <source>
        <dbReference type="ARBA" id="ARBA00004167"/>
    </source>
</evidence>